<accession>A0A8S5RZ85</accession>
<reference evidence="1" key="1">
    <citation type="journal article" date="2021" name="Proc. Natl. Acad. Sci. U.S.A.">
        <title>A Catalog of Tens of Thousands of Viruses from Human Metagenomes Reveals Hidden Associations with Chronic Diseases.</title>
        <authorList>
            <person name="Tisza M.J."/>
            <person name="Buck C.B."/>
        </authorList>
    </citation>
    <scope>NUCLEOTIDE SEQUENCE</scope>
    <source>
        <strain evidence="1">CtNQV2</strain>
    </source>
</reference>
<evidence type="ECO:0000313" key="1">
    <source>
        <dbReference type="EMBL" id="DAF43969.1"/>
    </source>
</evidence>
<protein>
    <submittedName>
        <fullName evidence="1">Uncharacterized protein</fullName>
    </submittedName>
</protein>
<dbReference type="EMBL" id="BK032510">
    <property type="protein sequence ID" value="DAF43969.1"/>
    <property type="molecule type" value="Genomic_DNA"/>
</dbReference>
<organism evidence="1">
    <name type="scientific">Myoviridae sp. ctNQV2</name>
    <dbReference type="NCBI Taxonomy" id="2827683"/>
    <lineage>
        <taxon>Viruses</taxon>
        <taxon>Duplodnaviria</taxon>
        <taxon>Heunggongvirae</taxon>
        <taxon>Uroviricota</taxon>
        <taxon>Caudoviricetes</taxon>
    </lineage>
</organism>
<name>A0A8S5RZ85_9CAUD</name>
<sequence length="91" mass="10898">MSIPKYISKYHYNHLLNDIVKSLKEIGFTKEDFETTEHDNDCVIDVIEETTYHFIEQCDGFNYLECDLGQWQRRDLNNNLYNSVIEVFNNI</sequence>
<proteinExistence type="predicted"/>